<dbReference type="SUPFAM" id="SSF51621">
    <property type="entry name" value="Phosphoenolpyruvate/pyruvate domain"/>
    <property type="match status" value="1"/>
</dbReference>
<dbReference type="Pfam" id="PF13714">
    <property type="entry name" value="PEP_mutase"/>
    <property type="match status" value="1"/>
</dbReference>
<dbReference type="CDD" id="cd00377">
    <property type="entry name" value="ICL_PEPM"/>
    <property type="match status" value="1"/>
</dbReference>
<dbReference type="PROSITE" id="PS00161">
    <property type="entry name" value="ISOCITRATE_LYASE"/>
    <property type="match status" value="1"/>
</dbReference>
<dbReference type="InterPro" id="IPR039556">
    <property type="entry name" value="ICL/PEPM"/>
</dbReference>
<dbReference type="EMBL" id="BRPK01000013">
    <property type="protein sequence ID" value="GLB43256.1"/>
    <property type="molecule type" value="Genomic_DNA"/>
</dbReference>
<dbReference type="OrthoDB" id="1923844at2759"/>
<gene>
    <name evidence="1" type="ORF">LshimejAT787_1301570</name>
</gene>
<evidence type="ECO:0000313" key="2">
    <source>
        <dbReference type="Proteomes" id="UP001063166"/>
    </source>
</evidence>
<dbReference type="InterPro" id="IPR018523">
    <property type="entry name" value="Isocitrate_lyase_ph_CS"/>
</dbReference>
<proteinExistence type="predicted"/>
<protein>
    <submittedName>
        <fullName evidence="1">Phosphoenolpyruvate phosphomutase</fullName>
    </submittedName>
</protein>
<evidence type="ECO:0000313" key="1">
    <source>
        <dbReference type="EMBL" id="GLB43256.1"/>
    </source>
</evidence>
<dbReference type="Proteomes" id="UP001063166">
    <property type="component" value="Unassembled WGS sequence"/>
</dbReference>
<sequence length="297" mass="30853">MKASTRLRQLLASDQIIVAPGVYDGISARLALEAGFDTMYMSGASTTASMLGQPDLAIATQNDFVQNATMIAGLSPETPLICDADTGFGGPVMVARTVTAYARAGVAALHIEDQVQSKRCGHLLGKQIAPLPEFIARIRAAAAARAKIPGCDIVLIARTDAAQGPGMDEALKRLKLAVEAGADVAFLEGVRSREDLARTVKELAPTPVLLNAVHGGATPDFTVEDAKSVGVKIVIFPLISSVAAVHSIRAGLASLKATGSDVPTANGMGPKDFFKVMGLDEAIKLDQEAGGDTFTEV</sequence>
<reference evidence="1" key="1">
    <citation type="submission" date="2022-07" db="EMBL/GenBank/DDBJ databases">
        <title>The genome of Lyophyllum shimeji provides insight into the initial evolution of ectomycorrhizal fungal genome.</title>
        <authorList>
            <person name="Kobayashi Y."/>
            <person name="Shibata T."/>
            <person name="Hirakawa H."/>
            <person name="Shigenobu S."/>
            <person name="Nishiyama T."/>
            <person name="Yamada A."/>
            <person name="Hasebe M."/>
            <person name="Kawaguchi M."/>
        </authorList>
    </citation>
    <scope>NUCLEOTIDE SEQUENCE</scope>
    <source>
        <strain evidence="1">AT787</strain>
    </source>
</reference>
<dbReference type="PANTHER" id="PTHR42905:SF2">
    <property type="entry name" value="PHOSPHOENOLPYRUVATE CARBOXYLASE FAMILY PROTEIN"/>
    <property type="match status" value="1"/>
</dbReference>
<keyword evidence="2" id="KW-1185">Reference proteome</keyword>
<dbReference type="AlphaFoldDB" id="A0A9P3UUK9"/>
<comment type="caution">
    <text evidence="1">The sequence shown here is derived from an EMBL/GenBank/DDBJ whole genome shotgun (WGS) entry which is preliminary data.</text>
</comment>
<dbReference type="Gene3D" id="3.20.20.60">
    <property type="entry name" value="Phosphoenolpyruvate-binding domains"/>
    <property type="match status" value="1"/>
</dbReference>
<dbReference type="InterPro" id="IPR015813">
    <property type="entry name" value="Pyrv/PenolPyrv_kinase-like_dom"/>
</dbReference>
<dbReference type="InterPro" id="IPR040442">
    <property type="entry name" value="Pyrv_kinase-like_dom_sf"/>
</dbReference>
<organism evidence="1 2">
    <name type="scientific">Lyophyllum shimeji</name>
    <name type="common">Hon-shimeji</name>
    <name type="synonym">Tricholoma shimeji</name>
    <dbReference type="NCBI Taxonomy" id="47721"/>
    <lineage>
        <taxon>Eukaryota</taxon>
        <taxon>Fungi</taxon>
        <taxon>Dikarya</taxon>
        <taxon>Basidiomycota</taxon>
        <taxon>Agaricomycotina</taxon>
        <taxon>Agaricomycetes</taxon>
        <taxon>Agaricomycetidae</taxon>
        <taxon>Agaricales</taxon>
        <taxon>Tricholomatineae</taxon>
        <taxon>Lyophyllaceae</taxon>
        <taxon>Lyophyllum</taxon>
    </lineage>
</organism>
<dbReference type="PANTHER" id="PTHR42905">
    <property type="entry name" value="PHOSPHOENOLPYRUVATE CARBOXYLASE"/>
    <property type="match status" value="1"/>
</dbReference>
<name>A0A9P3UUK9_LYOSH</name>
<dbReference type="GO" id="GO:0003824">
    <property type="term" value="F:catalytic activity"/>
    <property type="evidence" value="ECO:0007669"/>
    <property type="project" value="InterPro"/>
</dbReference>
<accession>A0A9P3UUK9</accession>